<dbReference type="PANTHER" id="PTHR38731:SF3">
    <property type="entry name" value="BLL6125 PROTEIN"/>
    <property type="match status" value="1"/>
</dbReference>
<dbReference type="Proteomes" id="UP000032803">
    <property type="component" value="Chromosome I"/>
</dbReference>
<dbReference type="AlphaFoldDB" id="A0A0A8UUM2"/>
<evidence type="ECO:0000259" key="2">
    <source>
        <dbReference type="Pfam" id="PF04773"/>
    </source>
</evidence>
<feature type="domain" description="FecR protein" evidence="2">
    <location>
        <begin position="65"/>
        <end position="158"/>
    </location>
</feature>
<organism evidence="3 4">
    <name type="scientific">Legionella hackeliae</name>
    <dbReference type="NCBI Taxonomy" id="449"/>
    <lineage>
        <taxon>Bacteria</taxon>
        <taxon>Pseudomonadati</taxon>
        <taxon>Pseudomonadota</taxon>
        <taxon>Gammaproteobacteria</taxon>
        <taxon>Legionellales</taxon>
        <taxon>Legionellaceae</taxon>
        <taxon>Legionella</taxon>
    </lineage>
</organism>
<evidence type="ECO:0000313" key="3">
    <source>
        <dbReference type="EMBL" id="CEK10782.1"/>
    </source>
</evidence>
<dbReference type="PANTHER" id="PTHR38731">
    <property type="entry name" value="LIPL45-RELATED LIPOPROTEIN-RELATED"/>
    <property type="match status" value="1"/>
</dbReference>
<feature type="region of interest" description="Disordered" evidence="1">
    <location>
        <begin position="258"/>
        <end position="294"/>
    </location>
</feature>
<dbReference type="OrthoDB" id="7028389at2"/>
<reference evidence="4" key="1">
    <citation type="submission" date="2014-09" db="EMBL/GenBank/DDBJ databases">
        <authorList>
            <person name="Gomez-Valero L."/>
        </authorList>
    </citation>
    <scope>NUCLEOTIDE SEQUENCE [LARGE SCALE GENOMIC DNA]</scope>
    <source>
        <strain evidence="4">ATCC35250</strain>
    </source>
</reference>
<dbReference type="KEGG" id="lha:LHA_1743"/>
<name>A0A0A8UUM2_LEGHA</name>
<proteinExistence type="predicted"/>
<dbReference type="STRING" id="449.LHA_1743"/>
<dbReference type="HOGENOM" id="CLU_945919_0_0_6"/>
<sequence length="294" mass="32775">MLTVNNNNKPLVTLVSAFFLASIFTQQLFAEVIGKILAQKGECFAFIGSRKLSLKQGDPVVRDEKLVTGTDGFLQLRLMDKSIVALRPNSEYQINQYNFSNDKNSTYQASLQKGQFRQLAGLIAKKNPTAYKIQTPLSTLNVRGTYFGHRIVDQQSIEVSGCWHGLALVRTPHSWLSIGPNAPFKYSYLDPEKHTPIGLAEEVGILEGLIPDNENLNLLETIDFQETLNDFLNDISGFEQSVAAIEDIELITDLQQLNELQDIANEEPLPPEPEPEPEPPEPPVPPEPPIPPEE</sequence>
<evidence type="ECO:0000256" key="1">
    <source>
        <dbReference type="SAM" id="MobiDB-lite"/>
    </source>
</evidence>
<dbReference type="PATRIC" id="fig|449.7.peg.3358"/>
<protein>
    <recommendedName>
        <fullName evidence="2">FecR protein domain-containing protein</fullName>
    </recommendedName>
</protein>
<dbReference type="InterPro" id="IPR006860">
    <property type="entry name" value="FecR"/>
</dbReference>
<dbReference type="Pfam" id="PF04773">
    <property type="entry name" value="FecR"/>
    <property type="match status" value="1"/>
</dbReference>
<gene>
    <name evidence="3" type="ORF">LHA_1743</name>
</gene>
<dbReference type="EMBL" id="LN681225">
    <property type="protein sequence ID" value="CEK10782.1"/>
    <property type="molecule type" value="Genomic_DNA"/>
</dbReference>
<evidence type="ECO:0000313" key="4">
    <source>
        <dbReference type="Proteomes" id="UP000032803"/>
    </source>
</evidence>
<dbReference type="RefSeq" id="WP_045106089.1">
    <property type="nucleotide sequence ID" value="NZ_LN681225.1"/>
</dbReference>
<accession>A0A0A8UUM2</accession>
<keyword evidence="4" id="KW-1185">Reference proteome</keyword>
<feature type="compositionally biased region" description="Pro residues" evidence="1">
    <location>
        <begin position="280"/>
        <end position="294"/>
    </location>
</feature>